<comment type="catalytic activity">
    <reaction evidence="8">
        <text>a 5,6-dihydrouridine in mRNA + NAD(+) = a uridine in mRNA + NADH + H(+)</text>
        <dbReference type="Rhea" id="RHEA:69851"/>
        <dbReference type="Rhea" id="RHEA-COMP:14658"/>
        <dbReference type="Rhea" id="RHEA-COMP:17789"/>
        <dbReference type="ChEBI" id="CHEBI:15378"/>
        <dbReference type="ChEBI" id="CHEBI:57540"/>
        <dbReference type="ChEBI" id="CHEBI:57945"/>
        <dbReference type="ChEBI" id="CHEBI:65315"/>
        <dbReference type="ChEBI" id="CHEBI:74443"/>
    </reaction>
    <physiologicalReaction direction="right-to-left" evidence="8">
        <dbReference type="Rhea" id="RHEA:69853"/>
    </physiologicalReaction>
</comment>
<keyword evidence="5" id="KW-0819">tRNA processing</keyword>
<dbReference type="GO" id="GO:0017150">
    <property type="term" value="F:tRNA dihydrouridine synthase activity"/>
    <property type="evidence" value="ECO:0007669"/>
    <property type="project" value="InterPro"/>
</dbReference>
<evidence type="ECO:0000256" key="4">
    <source>
        <dbReference type="ARBA" id="ARBA00022664"/>
    </source>
</evidence>
<dbReference type="InterPro" id="IPR052582">
    <property type="entry name" value="tRNA-DUS-like"/>
</dbReference>
<evidence type="ECO:0000256" key="8">
    <source>
        <dbReference type="ARBA" id="ARBA00048342"/>
    </source>
</evidence>
<dbReference type="EMBL" id="MU004230">
    <property type="protein sequence ID" value="KAF2674680.1"/>
    <property type="molecule type" value="Genomic_DNA"/>
</dbReference>
<keyword evidence="4" id="KW-0507">mRNA processing</keyword>
<dbReference type="SUPFAM" id="SSF51395">
    <property type="entry name" value="FMN-linked oxidoreductases"/>
    <property type="match status" value="1"/>
</dbReference>
<dbReference type="GO" id="GO:0005737">
    <property type="term" value="C:cytoplasm"/>
    <property type="evidence" value="ECO:0007669"/>
    <property type="project" value="TreeGrafter"/>
</dbReference>
<keyword evidence="13" id="KW-1185">Reference proteome</keyword>
<organism evidence="12 13">
    <name type="scientific">Microthyrium microscopicum</name>
    <dbReference type="NCBI Taxonomy" id="703497"/>
    <lineage>
        <taxon>Eukaryota</taxon>
        <taxon>Fungi</taxon>
        <taxon>Dikarya</taxon>
        <taxon>Ascomycota</taxon>
        <taxon>Pezizomycotina</taxon>
        <taxon>Dothideomycetes</taxon>
        <taxon>Dothideomycetes incertae sedis</taxon>
        <taxon>Microthyriales</taxon>
        <taxon>Microthyriaceae</taxon>
        <taxon>Microthyrium</taxon>
    </lineage>
</organism>
<comment type="function">
    <text evidence="7">Catalyzes the synthesis of dihydrouridine, a modified base found in the D-loop of most tRNAs. Specifically modifies U47 in cytoplasmic tRNAs. Catalyzes the synthesis of dihydrouridine in some mRNAs, thereby affecting their translation.</text>
</comment>
<evidence type="ECO:0000256" key="2">
    <source>
        <dbReference type="ARBA" id="ARBA00022630"/>
    </source>
</evidence>
<feature type="compositionally biased region" description="Basic residues" evidence="10">
    <location>
        <begin position="412"/>
        <end position="421"/>
    </location>
</feature>
<evidence type="ECO:0000256" key="3">
    <source>
        <dbReference type="ARBA" id="ARBA00022643"/>
    </source>
</evidence>
<dbReference type="GO" id="GO:0050660">
    <property type="term" value="F:flavin adenine dinucleotide binding"/>
    <property type="evidence" value="ECO:0007669"/>
    <property type="project" value="InterPro"/>
</dbReference>
<dbReference type="PANTHER" id="PTHR45936:SF1">
    <property type="entry name" value="TRNA-DIHYDROURIDINE(20) SYNTHASE [NAD(P)+]-LIKE"/>
    <property type="match status" value="1"/>
</dbReference>
<gene>
    <name evidence="12" type="ORF">BT63DRAFT_17249</name>
</gene>
<proteinExistence type="predicted"/>
<evidence type="ECO:0000256" key="10">
    <source>
        <dbReference type="SAM" id="MobiDB-lite"/>
    </source>
</evidence>
<comment type="catalytic activity">
    <reaction evidence="9">
        <text>a 5,6-dihydrouridine in mRNA + NADP(+) = a uridine in mRNA + NADPH + H(+)</text>
        <dbReference type="Rhea" id="RHEA:69855"/>
        <dbReference type="Rhea" id="RHEA-COMP:14658"/>
        <dbReference type="Rhea" id="RHEA-COMP:17789"/>
        <dbReference type="ChEBI" id="CHEBI:15378"/>
        <dbReference type="ChEBI" id="CHEBI:57783"/>
        <dbReference type="ChEBI" id="CHEBI:58349"/>
        <dbReference type="ChEBI" id="CHEBI:65315"/>
        <dbReference type="ChEBI" id="CHEBI:74443"/>
    </reaction>
    <physiologicalReaction direction="right-to-left" evidence="9">
        <dbReference type="Rhea" id="RHEA:69857"/>
    </physiologicalReaction>
</comment>
<dbReference type="Proteomes" id="UP000799302">
    <property type="component" value="Unassembled WGS sequence"/>
</dbReference>
<evidence type="ECO:0000313" key="12">
    <source>
        <dbReference type="EMBL" id="KAF2674680.1"/>
    </source>
</evidence>
<dbReference type="CDD" id="cd02801">
    <property type="entry name" value="DUS_like_FMN"/>
    <property type="match status" value="1"/>
</dbReference>
<dbReference type="PANTHER" id="PTHR45936">
    <property type="entry name" value="TRNA-DIHYDROURIDINE(20) SYNTHASE [NAD(P)+]-LIKE"/>
    <property type="match status" value="1"/>
</dbReference>
<reference evidence="12" key="1">
    <citation type="journal article" date="2020" name="Stud. Mycol.">
        <title>101 Dothideomycetes genomes: a test case for predicting lifestyles and emergence of pathogens.</title>
        <authorList>
            <person name="Haridas S."/>
            <person name="Albert R."/>
            <person name="Binder M."/>
            <person name="Bloem J."/>
            <person name="Labutti K."/>
            <person name="Salamov A."/>
            <person name="Andreopoulos B."/>
            <person name="Baker S."/>
            <person name="Barry K."/>
            <person name="Bills G."/>
            <person name="Bluhm B."/>
            <person name="Cannon C."/>
            <person name="Castanera R."/>
            <person name="Culley D."/>
            <person name="Daum C."/>
            <person name="Ezra D."/>
            <person name="Gonzalez J."/>
            <person name="Henrissat B."/>
            <person name="Kuo A."/>
            <person name="Liang C."/>
            <person name="Lipzen A."/>
            <person name="Lutzoni F."/>
            <person name="Magnuson J."/>
            <person name="Mondo S."/>
            <person name="Nolan M."/>
            <person name="Ohm R."/>
            <person name="Pangilinan J."/>
            <person name="Park H.-J."/>
            <person name="Ramirez L."/>
            <person name="Alfaro M."/>
            <person name="Sun H."/>
            <person name="Tritt A."/>
            <person name="Yoshinaga Y."/>
            <person name="Zwiers L.-H."/>
            <person name="Turgeon B."/>
            <person name="Goodwin S."/>
            <person name="Spatafora J."/>
            <person name="Crous P."/>
            <person name="Grigoriev I."/>
        </authorList>
    </citation>
    <scope>NUCLEOTIDE SEQUENCE</scope>
    <source>
        <strain evidence="12">CBS 115976</strain>
    </source>
</reference>
<evidence type="ECO:0000313" key="13">
    <source>
        <dbReference type="Proteomes" id="UP000799302"/>
    </source>
</evidence>
<keyword evidence="3" id="KW-0288">FMN</keyword>
<evidence type="ECO:0000256" key="1">
    <source>
        <dbReference type="ARBA" id="ARBA00001917"/>
    </source>
</evidence>
<dbReference type="Pfam" id="PF01207">
    <property type="entry name" value="Dus"/>
    <property type="match status" value="1"/>
</dbReference>
<dbReference type="PROSITE" id="PS01136">
    <property type="entry name" value="UPF0034"/>
    <property type="match status" value="1"/>
</dbReference>
<dbReference type="InterPro" id="IPR035587">
    <property type="entry name" value="DUS-like_FMN-bd"/>
</dbReference>
<evidence type="ECO:0000256" key="7">
    <source>
        <dbReference type="ARBA" id="ARBA00045934"/>
    </source>
</evidence>
<dbReference type="InterPro" id="IPR013785">
    <property type="entry name" value="Aldolase_TIM"/>
</dbReference>
<keyword evidence="6" id="KW-0560">Oxidoreductase</keyword>
<dbReference type="OrthoDB" id="10262250at2759"/>
<name>A0A6A6USF0_9PEZI</name>
<dbReference type="Gene3D" id="3.20.20.70">
    <property type="entry name" value="Aldolase class I"/>
    <property type="match status" value="1"/>
</dbReference>
<feature type="region of interest" description="Disordered" evidence="10">
    <location>
        <begin position="387"/>
        <end position="431"/>
    </location>
</feature>
<sequence>MLRTPTSLLTRIRSAMASTPSAPKVPIPRNGVDYRGKIVLAPMVRTGELPTRLLALKYGADLVWGPETIDRSLIGAVRRHCPRTNTIIYTRIPSHGQQAPPPESRESIIYRLHPERESKQLIFQLGTASPELAVQAATFVAPDVAGIDVNSGCPKPFSTLGGMGAALLKDPDRLVSILEALVEQVGKKFEIGISVKIRLLETPELTHALVSRLVRTGITGLTIHCRTTPMRPAERALREQLRMIANTCHEAGVACLMNGDVESRDQALQLMEEFGVDGAMIATSAEKNPSVFRGDADGGLVGWKEVVRDYMTEAVAVDNKWGNTKFMLAQLANSKDPVYRDALKAKSYSDMIKTLGYDDLLEKAADIDENVRLSAESKQAEIRARKEQQKKHLQSVKQKRLNSPEGGDSPPRRQKYLKKRKREVDDAETVPSTVPALSAAAIAM</sequence>
<evidence type="ECO:0000256" key="6">
    <source>
        <dbReference type="ARBA" id="ARBA00023002"/>
    </source>
</evidence>
<feature type="compositionally biased region" description="Basic residues" evidence="10">
    <location>
        <begin position="388"/>
        <end position="400"/>
    </location>
</feature>
<dbReference type="AlphaFoldDB" id="A0A6A6USF0"/>
<evidence type="ECO:0000256" key="5">
    <source>
        <dbReference type="ARBA" id="ARBA00022694"/>
    </source>
</evidence>
<keyword evidence="2" id="KW-0285">Flavoprotein</keyword>
<feature type="domain" description="DUS-like FMN-binding" evidence="11">
    <location>
        <begin position="40"/>
        <end position="324"/>
    </location>
</feature>
<accession>A0A6A6USF0</accession>
<evidence type="ECO:0000259" key="11">
    <source>
        <dbReference type="Pfam" id="PF01207"/>
    </source>
</evidence>
<protein>
    <submittedName>
        <fullName evidence="12">FMN-linked oxidoreductase</fullName>
    </submittedName>
</protein>
<dbReference type="GO" id="GO:0006397">
    <property type="term" value="P:mRNA processing"/>
    <property type="evidence" value="ECO:0007669"/>
    <property type="project" value="UniProtKB-KW"/>
</dbReference>
<comment type="cofactor">
    <cofactor evidence="1">
        <name>FMN</name>
        <dbReference type="ChEBI" id="CHEBI:58210"/>
    </cofactor>
</comment>
<dbReference type="InterPro" id="IPR018517">
    <property type="entry name" value="tRNA_hU_synthase_CS"/>
</dbReference>
<evidence type="ECO:0000256" key="9">
    <source>
        <dbReference type="ARBA" id="ARBA00049447"/>
    </source>
</evidence>